<dbReference type="GO" id="GO:0008093">
    <property type="term" value="F:cytoskeletal anchor activity"/>
    <property type="evidence" value="ECO:0007669"/>
    <property type="project" value="TreeGrafter"/>
</dbReference>
<keyword evidence="3" id="KW-0206">Cytoskeleton</keyword>
<feature type="compositionally biased region" description="Low complexity" evidence="4">
    <location>
        <begin position="438"/>
        <end position="453"/>
    </location>
</feature>
<sequence>MSTAHHRALNSVVNSYHPVATGDFGGVVAPFVQILDESMCVIREDICDWLQRYLFSEANVPPLDDACDLLERLKSGVWLARLAYKLHFKVLAANLPRCPRGVQVTSREHKLYASLRGTGPSNALGQLTAENLPPFSRPLQLAAEAQLSNSDVTTKVPSQTISDRYSTVDVGARLRIQWTARGNISAFLEWCRDLGISQTVLFETTGLVNRTEEKNVLLTLMDLARLASRFGLAELPELVRMEREIEALEAERLAKDVSTTKPVFPEDNKVDVSLYASRVADRRLSVSGVSQNPKSERRSNPRLVSTTTTTTDVNVNVNAATRTSATDRLLASTNTERTTSDCCTVTEVFPGNETTVIVEVSPDEDEKGVGTSDRATSTNRGTSIATATYPSDFVGNAACQVNSNNATREEDADAGSSLTVNSLTSTVFVDVDFDEPTSVTSSLVSSSPKTCPSATKLRPPRKISAPRNGATAARNQFGFAKRSTSAADLREISDPSVKRRNVRDSETSRGLRSQSRSREVTKSGIPTKAGLKVQNQRSRSHSRPPLAERDQLMKSQKPQVLQSFSSSPKLSSGFASRSSSCSDLAAEVRRQTAKCTCCSRNRLVRLDEGRYQMGSRIYYLRRFRSHIMVRVGGGWLTLPQFLDRYDPCRQKEGNLVTTGQSSTGDGVSSVRVPTANLLTSWPSTEAVNPSR</sequence>
<feature type="region of interest" description="Disordered" evidence="4">
    <location>
        <begin position="285"/>
        <end position="305"/>
    </location>
</feature>
<dbReference type="PANTHER" id="PTHR46756:SF18">
    <property type="entry name" value="GAS2-LIKE PROTEIN PICKLED EGGS"/>
    <property type="match status" value="1"/>
</dbReference>
<dbReference type="GO" id="GO:0051015">
    <property type="term" value="F:actin filament binding"/>
    <property type="evidence" value="ECO:0007669"/>
    <property type="project" value="TreeGrafter"/>
</dbReference>
<proteinExistence type="predicted"/>
<dbReference type="SUPFAM" id="SSF47576">
    <property type="entry name" value="Calponin-homology domain, CH-domain"/>
    <property type="match status" value="1"/>
</dbReference>
<dbReference type="WBParaSite" id="MCU_000859-RC">
    <property type="protein sequence ID" value="MCU_000859-RC"/>
    <property type="gene ID" value="MCU_000859"/>
</dbReference>
<keyword evidence="2" id="KW-0963">Cytoplasm</keyword>
<dbReference type="GO" id="GO:0005884">
    <property type="term" value="C:actin filament"/>
    <property type="evidence" value="ECO:0007669"/>
    <property type="project" value="TreeGrafter"/>
</dbReference>
<dbReference type="Gene3D" id="1.10.418.10">
    <property type="entry name" value="Calponin-like domain"/>
    <property type="match status" value="1"/>
</dbReference>
<feature type="domain" description="GAR" evidence="5">
    <location>
        <begin position="579"/>
        <end position="649"/>
    </location>
</feature>
<dbReference type="AlphaFoldDB" id="A0A5K3EKB4"/>
<comment type="subcellular location">
    <subcellularLocation>
        <location evidence="1">Cytoplasm</location>
        <location evidence="1">Cytoskeleton</location>
    </subcellularLocation>
</comment>
<dbReference type="InterPro" id="IPR036872">
    <property type="entry name" value="CH_dom_sf"/>
</dbReference>
<organism evidence="6">
    <name type="scientific">Mesocestoides corti</name>
    <name type="common">Flatworm</name>
    <dbReference type="NCBI Taxonomy" id="53468"/>
    <lineage>
        <taxon>Eukaryota</taxon>
        <taxon>Metazoa</taxon>
        <taxon>Spiralia</taxon>
        <taxon>Lophotrochozoa</taxon>
        <taxon>Platyhelminthes</taxon>
        <taxon>Cestoda</taxon>
        <taxon>Eucestoda</taxon>
        <taxon>Cyclophyllidea</taxon>
        <taxon>Mesocestoididae</taxon>
        <taxon>Mesocestoides</taxon>
    </lineage>
</organism>
<dbReference type="InterPro" id="IPR036534">
    <property type="entry name" value="GAR_dom_sf"/>
</dbReference>
<reference evidence="6" key="1">
    <citation type="submission" date="2019-11" db="UniProtKB">
        <authorList>
            <consortium name="WormBaseParasite"/>
        </authorList>
    </citation>
    <scope>IDENTIFICATION</scope>
</reference>
<feature type="compositionally biased region" description="Low complexity" evidence="4">
    <location>
        <begin position="563"/>
        <end position="576"/>
    </location>
</feature>
<evidence type="ECO:0000256" key="3">
    <source>
        <dbReference type="ARBA" id="ARBA00023212"/>
    </source>
</evidence>
<evidence type="ECO:0000259" key="5">
    <source>
        <dbReference type="PROSITE" id="PS51460"/>
    </source>
</evidence>
<dbReference type="GO" id="GO:0008017">
    <property type="term" value="F:microtubule binding"/>
    <property type="evidence" value="ECO:0007669"/>
    <property type="project" value="InterPro"/>
</dbReference>
<dbReference type="SMART" id="SM00243">
    <property type="entry name" value="GAS2"/>
    <property type="match status" value="1"/>
</dbReference>
<dbReference type="InterPro" id="IPR003108">
    <property type="entry name" value="GAR_dom"/>
</dbReference>
<evidence type="ECO:0000256" key="1">
    <source>
        <dbReference type="ARBA" id="ARBA00004245"/>
    </source>
</evidence>
<feature type="compositionally biased region" description="Polar residues" evidence="4">
    <location>
        <begin position="553"/>
        <end position="562"/>
    </location>
</feature>
<dbReference type="GO" id="GO:0051764">
    <property type="term" value="P:actin crosslink formation"/>
    <property type="evidence" value="ECO:0007669"/>
    <property type="project" value="TreeGrafter"/>
</dbReference>
<name>A0A5K3EKB4_MESCO</name>
<dbReference type="Gene3D" id="3.30.920.20">
    <property type="entry name" value="Gas2-like domain"/>
    <property type="match status" value="1"/>
</dbReference>
<evidence type="ECO:0000256" key="4">
    <source>
        <dbReference type="SAM" id="MobiDB-lite"/>
    </source>
</evidence>
<feature type="compositionally biased region" description="Basic and acidic residues" evidence="4">
    <location>
        <begin position="488"/>
        <end position="509"/>
    </location>
</feature>
<evidence type="ECO:0000313" key="6">
    <source>
        <dbReference type="WBParaSite" id="MCU_000859-RC"/>
    </source>
</evidence>
<protein>
    <submittedName>
        <fullName evidence="6">GAR domain-containing protein</fullName>
    </submittedName>
</protein>
<dbReference type="SUPFAM" id="SSF143575">
    <property type="entry name" value="GAS2 domain-like"/>
    <property type="match status" value="1"/>
</dbReference>
<accession>A0A5K3EKB4</accession>
<feature type="region of interest" description="Disordered" evidence="4">
    <location>
        <begin position="438"/>
        <end position="576"/>
    </location>
</feature>
<dbReference type="PROSITE" id="PS51460">
    <property type="entry name" value="GAR"/>
    <property type="match status" value="1"/>
</dbReference>
<dbReference type="Pfam" id="PF02187">
    <property type="entry name" value="GAS2"/>
    <property type="match status" value="1"/>
</dbReference>
<dbReference type="PANTHER" id="PTHR46756">
    <property type="entry name" value="TRANSGELIN"/>
    <property type="match status" value="1"/>
</dbReference>
<evidence type="ECO:0000256" key="2">
    <source>
        <dbReference type="ARBA" id="ARBA00022490"/>
    </source>
</evidence>